<sequence>MLANFTKEQIDRFGSILNDTNASRTDSALLKHELAYCLGQTQNKTAIPILIDVLRDHKQDSSAVQNPSSVDLLIVSSLGSLTLFIELS</sequence>
<comment type="caution">
    <text evidence="1">The sequence shown here is derived from an EMBL/GenBank/DDBJ whole genome shotgun (WGS) entry which is preliminary data.</text>
</comment>
<gene>
    <name evidence="1" type="primary">DOHH-1</name>
    <name evidence="1" type="ORF">KIN20_009739</name>
</gene>
<dbReference type="InterPro" id="IPR004155">
    <property type="entry name" value="PBS_lyase_HEAT"/>
</dbReference>
<evidence type="ECO:0000313" key="1">
    <source>
        <dbReference type="EMBL" id="KAJ1353167.1"/>
    </source>
</evidence>
<organism evidence="1 2">
    <name type="scientific">Parelaphostrongylus tenuis</name>
    <name type="common">Meningeal worm</name>
    <dbReference type="NCBI Taxonomy" id="148309"/>
    <lineage>
        <taxon>Eukaryota</taxon>
        <taxon>Metazoa</taxon>
        <taxon>Ecdysozoa</taxon>
        <taxon>Nematoda</taxon>
        <taxon>Chromadorea</taxon>
        <taxon>Rhabditida</taxon>
        <taxon>Rhabditina</taxon>
        <taxon>Rhabditomorpha</taxon>
        <taxon>Strongyloidea</taxon>
        <taxon>Metastrongylidae</taxon>
        <taxon>Parelaphostrongylus</taxon>
    </lineage>
</organism>
<accession>A0AAD5MQY8</accession>
<name>A0AAD5MQY8_PARTN</name>
<dbReference type="AlphaFoldDB" id="A0AAD5MQY8"/>
<proteinExistence type="predicted"/>
<dbReference type="Proteomes" id="UP001196413">
    <property type="component" value="Unassembled WGS sequence"/>
</dbReference>
<keyword evidence="2" id="KW-1185">Reference proteome</keyword>
<feature type="non-terminal residue" evidence="1">
    <location>
        <position position="88"/>
    </location>
</feature>
<dbReference type="EMBL" id="JAHQIW010001620">
    <property type="protein sequence ID" value="KAJ1353167.1"/>
    <property type="molecule type" value="Genomic_DNA"/>
</dbReference>
<protein>
    <submittedName>
        <fullName evidence="1">Dohh-1p, variant 2</fullName>
    </submittedName>
</protein>
<dbReference type="SMART" id="SM00567">
    <property type="entry name" value="EZ_HEAT"/>
    <property type="match status" value="1"/>
</dbReference>
<reference evidence="1" key="1">
    <citation type="submission" date="2021-06" db="EMBL/GenBank/DDBJ databases">
        <title>Parelaphostrongylus tenuis whole genome reference sequence.</title>
        <authorList>
            <person name="Garwood T.J."/>
            <person name="Larsen P.A."/>
            <person name="Fountain-Jones N.M."/>
            <person name="Garbe J.R."/>
            <person name="Macchietto M.G."/>
            <person name="Kania S.A."/>
            <person name="Gerhold R.W."/>
            <person name="Richards J.E."/>
            <person name="Wolf T.M."/>
        </authorList>
    </citation>
    <scope>NUCLEOTIDE SEQUENCE</scope>
    <source>
        <strain evidence="1">MNPRO001-30</strain>
        <tissue evidence="1">Meninges</tissue>
    </source>
</reference>
<evidence type="ECO:0000313" key="2">
    <source>
        <dbReference type="Proteomes" id="UP001196413"/>
    </source>
</evidence>